<protein>
    <recommendedName>
        <fullName evidence="1">TonB C-terminal domain-containing protein</fullName>
    </recommendedName>
</protein>
<dbReference type="InterPro" id="IPR037682">
    <property type="entry name" value="TonB_C"/>
</dbReference>
<dbReference type="PANTHER" id="PTHR33446:SF2">
    <property type="entry name" value="PROTEIN TONB"/>
    <property type="match status" value="1"/>
</dbReference>
<dbReference type="AlphaFoldDB" id="G5HAB4"/>
<proteinExistence type="predicted"/>
<feature type="domain" description="TonB C-terminal" evidence="1">
    <location>
        <begin position="202"/>
        <end position="298"/>
    </location>
</feature>
<dbReference type="GO" id="GO:0031992">
    <property type="term" value="F:energy transducer activity"/>
    <property type="evidence" value="ECO:0007669"/>
    <property type="project" value="TreeGrafter"/>
</dbReference>
<dbReference type="SUPFAM" id="SSF74653">
    <property type="entry name" value="TolA/TonB C-terminal domain"/>
    <property type="match status" value="1"/>
</dbReference>
<accession>G5HAB4</accession>
<evidence type="ECO:0000313" key="2">
    <source>
        <dbReference type="EMBL" id="EHB91530.1"/>
    </source>
</evidence>
<dbReference type="eggNOG" id="COG0810">
    <property type="taxonomic scope" value="Bacteria"/>
</dbReference>
<comment type="caution">
    <text evidence="2">The sequence shown here is derived from an EMBL/GenBank/DDBJ whole genome shotgun (WGS) entry which is preliminary data.</text>
</comment>
<keyword evidence="3" id="KW-1185">Reference proteome</keyword>
<sequence>MRSCKMLTGPFMHWMVWNGMMLLSVVSLRASVSSEGAMSRTISPEVVWFDPVIYVDGAEVKEGMQGLNPDSVLSVHISSAGDTLYVTSLSGVDYGGRWIAPDQALRHKKAKRYLIDWQPADKKQVKQLPLDAIKSAEYDALDRTLSILSRDRNGVVYDRNGVAFVFLYRTAPGAESSRQAADSLRSCLAYAASFAGAEFQGAGVDSFSRWVATQVIYPPTLQRFNKSGLVRVAFTVRADGSVCDFRELESSSPLFTQEVIRVMQGAPRWQPATAFGKPVDASYTVALEFNTGSSSNNYRHVLGDFRAGSLQRQFGGY</sequence>
<reference evidence="2 3" key="1">
    <citation type="submission" date="2011-08" db="EMBL/GenBank/DDBJ databases">
        <title>The Genome Sequence of Alistipes indistinctus YIT 12060.</title>
        <authorList>
            <consortium name="The Broad Institute Genome Sequencing Platform"/>
            <person name="Earl A."/>
            <person name="Ward D."/>
            <person name="Feldgarden M."/>
            <person name="Gevers D."/>
            <person name="Morotomi M."/>
            <person name="Young S.K."/>
            <person name="Zeng Q."/>
            <person name="Gargeya S."/>
            <person name="Fitzgerald M."/>
            <person name="Haas B."/>
            <person name="Abouelleil A."/>
            <person name="Alvarado L."/>
            <person name="Arachchi H.M."/>
            <person name="Berlin A."/>
            <person name="Brown A."/>
            <person name="Chapman S.B."/>
            <person name="Chen Z."/>
            <person name="Dunbar C."/>
            <person name="Freedman E."/>
            <person name="Gearin G."/>
            <person name="Gellesch M."/>
            <person name="Goldberg J."/>
            <person name="Griggs A."/>
            <person name="Gujja S."/>
            <person name="Heiman D."/>
            <person name="Howarth C."/>
            <person name="Larson L."/>
            <person name="Lui A."/>
            <person name="MacDonald P.J.P."/>
            <person name="Montmayeur A."/>
            <person name="Murphy C."/>
            <person name="Neiman D."/>
            <person name="Pearson M."/>
            <person name="Priest M."/>
            <person name="Roberts A."/>
            <person name="Saif S."/>
            <person name="Shea T."/>
            <person name="Shenoy N."/>
            <person name="Sisk P."/>
            <person name="Stolte C."/>
            <person name="Sykes S."/>
            <person name="Wortman J."/>
            <person name="Nusbaum C."/>
            <person name="Birren B."/>
        </authorList>
    </citation>
    <scope>NUCLEOTIDE SEQUENCE [LARGE SCALE GENOMIC DNA]</scope>
    <source>
        <strain evidence="2 3">YIT 12060</strain>
    </source>
</reference>
<dbReference type="Pfam" id="PF03544">
    <property type="entry name" value="TonB_C"/>
    <property type="match status" value="1"/>
</dbReference>
<dbReference type="PROSITE" id="PS52015">
    <property type="entry name" value="TONB_CTD"/>
    <property type="match status" value="1"/>
</dbReference>
<dbReference type="GO" id="GO:0055085">
    <property type="term" value="P:transmembrane transport"/>
    <property type="evidence" value="ECO:0007669"/>
    <property type="project" value="InterPro"/>
</dbReference>
<evidence type="ECO:0000259" key="1">
    <source>
        <dbReference type="PROSITE" id="PS52015"/>
    </source>
</evidence>
<dbReference type="PANTHER" id="PTHR33446">
    <property type="entry name" value="PROTEIN TONB-RELATED"/>
    <property type="match status" value="1"/>
</dbReference>
<evidence type="ECO:0000313" key="3">
    <source>
        <dbReference type="Proteomes" id="UP000006008"/>
    </source>
</evidence>
<dbReference type="InterPro" id="IPR051045">
    <property type="entry name" value="TonB-dependent_transducer"/>
</dbReference>
<dbReference type="PATRIC" id="fig|742725.3.peg.1671"/>
<dbReference type="Proteomes" id="UP000006008">
    <property type="component" value="Unassembled WGS sequence"/>
</dbReference>
<dbReference type="STRING" id="742725.HMPREF9450_01579"/>
<dbReference type="GO" id="GO:0098797">
    <property type="term" value="C:plasma membrane protein complex"/>
    <property type="evidence" value="ECO:0007669"/>
    <property type="project" value="TreeGrafter"/>
</dbReference>
<dbReference type="RefSeq" id="WP_009134385.1">
    <property type="nucleotide sequence ID" value="NZ_CP102250.1"/>
</dbReference>
<dbReference type="EMBL" id="ADLD01000013">
    <property type="protein sequence ID" value="EHB91530.1"/>
    <property type="molecule type" value="Genomic_DNA"/>
</dbReference>
<name>G5HAB4_9BACT</name>
<dbReference type="HOGENOM" id="CLU_876151_0_0_10"/>
<dbReference type="Gene3D" id="3.30.1150.10">
    <property type="match status" value="1"/>
</dbReference>
<gene>
    <name evidence="2" type="ORF">HMPREF9450_01579</name>
</gene>
<organism evidence="2 3">
    <name type="scientific">Alistipes indistinctus YIT 12060</name>
    <dbReference type="NCBI Taxonomy" id="742725"/>
    <lineage>
        <taxon>Bacteria</taxon>
        <taxon>Pseudomonadati</taxon>
        <taxon>Bacteroidota</taxon>
        <taxon>Bacteroidia</taxon>
        <taxon>Bacteroidales</taxon>
        <taxon>Rikenellaceae</taxon>
        <taxon>Alistipes</taxon>
    </lineage>
</organism>
<dbReference type="GeneID" id="92815389"/>